<dbReference type="RefSeq" id="WP_183697112.1">
    <property type="nucleotide sequence ID" value="NZ_JACICA010000008.1"/>
</dbReference>
<evidence type="ECO:0008006" key="4">
    <source>
        <dbReference type="Google" id="ProtNLM"/>
    </source>
</evidence>
<sequence>MLSSDQNIQTIRELCLNLKEYAELKAESVQIGLIRKLSILVTALIVGGIAFVLAAIIILFLSGTLALALAPHVGGTAIACLIVAGCYLLLGCIVYAKRTAWILNPIANFIGELFLKSDESIKEKLDGTE</sequence>
<name>A0A7W5UKD4_9BACT</name>
<proteinExistence type="predicted"/>
<feature type="transmembrane region" description="Helical" evidence="1">
    <location>
        <begin position="73"/>
        <end position="96"/>
    </location>
</feature>
<keyword evidence="1" id="KW-1133">Transmembrane helix</keyword>
<dbReference type="EMBL" id="JACICA010000008">
    <property type="protein sequence ID" value="MBB3703108.1"/>
    <property type="molecule type" value="Genomic_DNA"/>
</dbReference>
<dbReference type="Proteomes" id="UP000541425">
    <property type="component" value="Unassembled WGS sequence"/>
</dbReference>
<comment type="caution">
    <text evidence="2">The sequence shown here is derived from an EMBL/GenBank/DDBJ whole genome shotgun (WGS) entry which is preliminary data.</text>
</comment>
<feature type="transmembrane region" description="Helical" evidence="1">
    <location>
        <begin position="37"/>
        <end position="61"/>
    </location>
</feature>
<evidence type="ECO:0000313" key="2">
    <source>
        <dbReference type="EMBL" id="MBB3703108.1"/>
    </source>
</evidence>
<reference evidence="2 3" key="1">
    <citation type="submission" date="2020-08" db="EMBL/GenBank/DDBJ databases">
        <title>Genomic Encyclopedia of Type Strains, Phase IV (KMG-IV): sequencing the most valuable type-strain genomes for metagenomic binning, comparative biology and taxonomic classification.</title>
        <authorList>
            <person name="Goeker M."/>
        </authorList>
    </citation>
    <scope>NUCLEOTIDE SEQUENCE [LARGE SCALE GENOMIC DNA]</scope>
    <source>
        <strain evidence="2 3">DSM 22548</strain>
    </source>
</reference>
<accession>A0A7W5UKD4</accession>
<evidence type="ECO:0000313" key="3">
    <source>
        <dbReference type="Proteomes" id="UP000541425"/>
    </source>
</evidence>
<organism evidence="2 3">
    <name type="scientific">Alloprevotella rava</name>
    <dbReference type="NCBI Taxonomy" id="671218"/>
    <lineage>
        <taxon>Bacteria</taxon>
        <taxon>Pseudomonadati</taxon>
        <taxon>Bacteroidota</taxon>
        <taxon>Bacteroidia</taxon>
        <taxon>Bacteroidales</taxon>
        <taxon>Prevotellaceae</taxon>
        <taxon>Alloprevotella</taxon>
    </lineage>
</organism>
<evidence type="ECO:0000256" key="1">
    <source>
        <dbReference type="SAM" id="Phobius"/>
    </source>
</evidence>
<keyword evidence="1" id="KW-0472">Membrane</keyword>
<protein>
    <recommendedName>
        <fullName evidence="4">Phage holin family protein</fullName>
    </recommendedName>
</protein>
<gene>
    <name evidence="2" type="ORF">FHS60_001586</name>
</gene>
<keyword evidence="1" id="KW-0812">Transmembrane</keyword>
<dbReference type="AlphaFoldDB" id="A0A7W5UKD4"/>